<dbReference type="AlphaFoldDB" id="A0A0F9FK15"/>
<evidence type="ECO:0000256" key="1">
    <source>
        <dbReference type="SAM" id="MobiDB-lite"/>
    </source>
</evidence>
<protein>
    <submittedName>
        <fullName evidence="2">Uncharacterized protein</fullName>
    </submittedName>
</protein>
<name>A0A0F9FK15_9ZZZZ</name>
<evidence type="ECO:0000313" key="2">
    <source>
        <dbReference type="EMBL" id="KKL86623.1"/>
    </source>
</evidence>
<accession>A0A0F9FK15</accession>
<sequence>MGPQAAMPRRLASGGTAVEAGEPIHQVTPSRTSGVTDTNVWVLVAVDSPIVGTHAFGGVSAKNSLNASAGTTNAQEIVAACPVPGIGRVRGKAKTVGNIDTLSEIINITGDYTLFDWNSTGASDGGELYTIIETATADTSGLEIIEGNPATQTLDVTVAATIYRFEVS</sequence>
<feature type="region of interest" description="Disordered" evidence="1">
    <location>
        <begin position="1"/>
        <end position="32"/>
    </location>
</feature>
<organism evidence="2">
    <name type="scientific">marine sediment metagenome</name>
    <dbReference type="NCBI Taxonomy" id="412755"/>
    <lineage>
        <taxon>unclassified sequences</taxon>
        <taxon>metagenomes</taxon>
        <taxon>ecological metagenomes</taxon>
    </lineage>
</organism>
<dbReference type="EMBL" id="LAZR01021060">
    <property type="protein sequence ID" value="KKL86623.1"/>
    <property type="molecule type" value="Genomic_DNA"/>
</dbReference>
<reference evidence="2" key="1">
    <citation type="journal article" date="2015" name="Nature">
        <title>Complex archaea that bridge the gap between prokaryotes and eukaryotes.</title>
        <authorList>
            <person name="Spang A."/>
            <person name="Saw J.H."/>
            <person name="Jorgensen S.L."/>
            <person name="Zaremba-Niedzwiedzka K."/>
            <person name="Martijn J."/>
            <person name="Lind A.E."/>
            <person name="van Eijk R."/>
            <person name="Schleper C."/>
            <person name="Guy L."/>
            <person name="Ettema T.J."/>
        </authorList>
    </citation>
    <scope>NUCLEOTIDE SEQUENCE</scope>
</reference>
<proteinExistence type="predicted"/>
<gene>
    <name evidence="2" type="ORF">LCGC14_1942880</name>
</gene>
<comment type="caution">
    <text evidence="2">The sequence shown here is derived from an EMBL/GenBank/DDBJ whole genome shotgun (WGS) entry which is preliminary data.</text>
</comment>